<dbReference type="InterPro" id="IPR013766">
    <property type="entry name" value="Thioredoxin_domain"/>
</dbReference>
<feature type="domain" description="Thioredoxin" evidence="2">
    <location>
        <begin position="35"/>
        <end position="185"/>
    </location>
</feature>
<dbReference type="PANTHER" id="PTHR43110:SF1">
    <property type="entry name" value="THIOL PEROXIDASE"/>
    <property type="match status" value="1"/>
</dbReference>
<keyword evidence="4" id="KW-1185">Reference proteome</keyword>
<evidence type="ECO:0000313" key="3">
    <source>
        <dbReference type="EMBL" id="OKS87806.1"/>
    </source>
</evidence>
<dbReference type="PROSITE" id="PS51352">
    <property type="entry name" value="THIOREDOXIN_2"/>
    <property type="match status" value="1"/>
</dbReference>
<dbReference type="EMBL" id="MPPL01000001">
    <property type="protein sequence ID" value="OKS87806.1"/>
    <property type="molecule type" value="Genomic_DNA"/>
</dbReference>
<dbReference type="InterPro" id="IPR000866">
    <property type="entry name" value="AhpC/TSA"/>
</dbReference>
<dbReference type="GO" id="GO:0016209">
    <property type="term" value="F:antioxidant activity"/>
    <property type="evidence" value="ECO:0007669"/>
    <property type="project" value="InterPro"/>
</dbReference>
<sequence length="185" mass="20867">MFHEGGAFCKNKYIKVTRNCWEIFIFTAKPINMSLQIGQPAPQFTLYSTEVKEVSLADFKGKKVVIHFFPLAFTGVCTTQLCTMRDSFGYYDGLNAQILGISVDSPFTLAKFKEENNYQFPLLSDFNKEVSAAYEALYQEFAFGLKGVSKRAAFVLDEEQNVIYAEVLENAGDLPDFEAIAEKVK</sequence>
<evidence type="ECO:0000313" key="4">
    <source>
        <dbReference type="Proteomes" id="UP000186720"/>
    </source>
</evidence>
<dbReference type="InterPro" id="IPR036249">
    <property type="entry name" value="Thioredoxin-like_sf"/>
</dbReference>
<dbReference type="PANTHER" id="PTHR43110">
    <property type="entry name" value="THIOL PEROXIDASE"/>
    <property type="match status" value="1"/>
</dbReference>
<gene>
    <name evidence="3" type="ORF">RG47T_3269</name>
</gene>
<organism evidence="3 4">
    <name type="scientific">Mucilaginibacter polytrichastri</name>
    <dbReference type="NCBI Taxonomy" id="1302689"/>
    <lineage>
        <taxon>Bacteria</taxon>
        <taxon>Pseudomonadati</taxon>
        <taxon>Bacteroidota</taxon>
        <taxon>Sphingobacteriia</taxon>
        <taxon>Sphingobacteriales</taxon>
        <taxon>Sphingobacteriaceae</taxon>
        <taxon>Mucilaginibacter</taxon>
    </lineage>
</organism>
<dbReference type="InterPro" id="IPR050455">
    <property type="entry name" value="Tpx_Peroxidase_subfamily"/>
</dbReference>
<name>A0A1Q6A1B2_9SPHI</name>
<evidence type="ECO:0000256" key="1">
    <source>
        <dbReference type="ARBA" id="ARBA00023284"/>
    </source>
</evidence>
<proteinExistence type="predicted"/>
<accession>A0A1Q6A1B2</accession>
<keyword evidence="1" id="KW-0676">Redox-active center</keyword>
<dbReference type="Proteomes" id="UP000186720">
    <property type="component" value="Unassembled WGS sequence"/>
</dbReference>
<dbReference type="GO" id="GO:0016491">
    <property type="term" value="F:oxidoreductase activity"/>
    <property type="evidence" value="ECO:0007669"/>
    <property type="project" value="InterPro"/>
</dbReference>
<protein>
    <submittedName>
        <fullName evidence="3">Putative peroxiredoxin bcp</fullName>
    </submittedName>
</protein>
<evidence type="ECO:0000259" key="2">
    <source>
        <dbReference type="PROSITE" id="PS51352"/>
    </source>
</evidence>
<dbReference type="Pfam" id="PF00578">
    <property type="entry name" value="AhpC-TSA"/>
    <property type="match status" value="1"/>
</dbReference>
<comment type="caution">
    <text evidence="3">The sequence shown here is derived from an EMBL/GenBank/DDBJ whole genome shotgun (WGS) entry which is preliminary data.</text>
</comment>
<reference evidence="3 4" key="1">
    <citation type="submission" date="2016-11" db="EMBL/GenBank/DDBJ databases">
        <title>Whole Genome Sequencing of Mucilaginibacter polytrichastri RG4-7(T) isolated from the moss sample.</title>
        <authorList>
            <person name="Li Y."/>
        </authorList>
    </citation>
    <scope>NUCLEOTIDE SEQUENCE [LARGE SCALE GENOMIC DNA]</scope>
    <source>
        <strain evidence="3 4">RG4-7</strain>
    </source>
</reference>
<dbReference type="STRING" id="1302689.RG47T_3269"/>
<dbReference type="AlphaFoldDB" id="A0A1Q6A1B2"/>
<dbReference type="Gene3D" id="3.40.30.10">
    <property type="entry name" value="Glutaredoxin"/>
    <property type="match status" value="1"/>
</dbReference>
<dbReference type="SUPFAM" id="SSF52833">
    <property type="entry name" value="Thioredoxin-like"/>
    <property type="match status" value="1"/>
</dbReference>